<gene>
    <name evidence="4" type="ORF">GCM10022402_12750</name>
</gene>
<evidence type="ECO:0000256" key="2">
    <source>
        <dbReference type="SAM" id="Phobius"/>
    </source>
</evidence>
<dbReference type="InterPro" id="IPR013974">
    <property type="entry name" value="SAF"/>
</dbReference>
<feature type="region of interest" description="Disordered" evidence="1">
    <location>
        <begin position="143"/>
        <end position="191"/>
    </location>
</feature>
<evidence type="ECO:0000259" key="3">
    <source>
        <dbReference type="SMART" id="SM00858"/>
    </source>
</evidence>
<evidence type="ECO:0000313" key="4">
    <source>
        <dbReference type="EMBL" id="GAA3733825.1"/>
    </source>
</evidence>
<dbReference type="Pfam" id="PF08666">
    <property type="entry name" value="SAF"/>
    <property type="match status" value="1"/>
</dbReference>
<name>A0ABP7F8Q8_9ACTN</name>
<dbReference type="SMART" id="SM00858">
    <property type="entry name" value="SAF"/>
    <property type="match status" value="1"/>
</dbReference>
<keyword evidence="2" id="KW-1133">Transmembrane helix</keyword>
<feature type="transmembrane region" description="Helical" evidence="2">
    <location>
        <begin position="35"/>
        <end position="58"/>
    </location>
</feature>
<comment type="caution">
    <text evidence="4">The sequence shown here is derived from an EMBL/GenBank/DDBJ whole genome shotgun (WGS) entry which is preliminary data.</text>
</comment>
<organism evidence="4 5">
    <name type="scientific">Salinactinospora qingdaonensis</name>
    <dbReference type="NCBI Taxonomy" id="702744"/>
    <lineage>
        <taxon>Bacteria</taxon>
        <taxon>Bacillati</taxon>
        <taxon>Actinomycetota</taxon>
        <taxon>Actinomycetes</taxon>
        <taxon>Streptosporangiales</taxon>
        <taxon>Nocardiopsidaceae</taxon>
        <taxon>Salinactinospora</taxon>
    </lineage>
</organism>
<keyword evidence="2" id="KW-0812">Transmembrane</keyword>
<keyword evidence="5" id="KW-1185">Reference proteome</keyword>
<evidence type="ECO:0000313" key="5">
    <source>
        <dbReference type="Proteomes" id="UP001500908"/>
    </source>
</evidence>
<feature type="domain" description="SAF" evidence="3">
    <location>
        <begin position="62"/>
        <end position="125"/>
    </location>
</feature>
<dbReference type="CDD" id="cd11614">
    <property type="entry name" value="SAF_CpaB_FlgA_like"/>
    <property type="match status" value="1"/>
</dbReference>
<sequence length="227" mass="23597">MLLKTDFDTTDERAVDDEIEVMPQVRPLRPRRRPWLLVVGVVVTAASAALAATLYLAVDERTEALALARDVGYGRELRGDDLVTVRVALDAQVASVAAEDLSKVVGQRAATGLTKGQLLTPESIRADRPPNEDTQLVAVPLPPSAVPAQGLQSGDEVDLVSTPGKGAKPPEDAPPTVSGTVTRVGEPDESGTRVVDVEVDQSDGAALAARAATGNIAVVVNPAGGKD</sequence>
<keyword evidence="2" id="KW-0472">Membrane</keyword>
<dbReference type="Proteomes" id="UP001500908">
    <property type="component" value="Unassembled WGS sequence"/>
</dbReference>
<protein>
    <submittedName>
        <fullName evidence="4">SAF domain-containing protein</fullName>
    </submittedName>
</protein>
<dbReference type="EMBL" id="BAABDD010000004">
    <property type="protein sequence ID" value="GAA3733825.1"/>
    <property type="molecule type" value="Genomic_DNA"/>
</dbReference>
<accession>A0ABP7F8Q8</accession>
<proteinExistence type="predicted"/>
<reference evidence="5" key="1">
    <citation type="journal article" date="2019" name="Int. J. Syst. Evol. Microbiol.">
        <title>The Global Catalogue of Microorganisms (GCM) 10K type strain sequencing project: providing services to taxonomists for standard genome sequencing and annotation.</title>
        <authorList>
            <consortium name="The Broad Institute Genomics Platform"/>
            <consortium name="The Broad Institute Genome Sequencing Center for Infectious Disease"/>
            <person name="Wu L."/>
            <person name="Ma J."/>
        </authorList>
    </citation>
    <scope>NUCLEOTIDE SEQUENCE [LARGE SCALE GENOMIC DNA]</scope>
    <source>
        <strain evidence="5">JCM 17137</strain>
    </source>
</reference>
<evidence type="ECO:0000256" key="1">
    <source>
        <dbReference type="SAM" id="MobiDB-lite"/>
    </source>
</evidence>